<dbReference type="EMBL" id="SNYA01000007">
    <property type="protein sequence ID" value="TDP90318.1"/>
    <property type="molecule type" value="Genomic_DNA"/>
</dbReference>
<evidence type="ECO:0000259" key="2">
    <source>
        <dbReference type="Pfam" id="PF01551"/>
    </source>
</evidence>
<organism evidence="3 4">
    <name type="scientific">Leucobacter luti</name>
    <dbReference type="NCBI Taxonomy" id="340320"/>
    <lineage>
        <taxon>Bacteria</taxon>
        <taxon>Bacillati</taxon>
        <taxon>Actinomycetota</taxon>
        <taxon>Actinomycetes</taxon>
        <taxon>Micrococcales</taxon>
        <taxon>Microbacteriaceae</taxon>
        <taxon>Leucobacter</taxon>
    </lineage>
</organism>
<feature type="domain" description="M23ase beta-sheet core" evidence="2">
    <location>
        <begin position="172"/>
        <end position="248"/>
    </location>
</feature>
<keyword evidence="1" id="KW-0472">Membrane</keyword>
<dbReference type="SUPFAM" id="SSF51261">
    <property type="entry name" value="Duplicated hybrid motif"/>
    <property type="match status" value="1"/>
</dbReference>
<evidence type="ECO:0000256" key="1">
    <source>
        <dbReference type="SAM" id="Phobius"/>
    </source>
</evidence>
<sequence length="285" mass="30745">MSHVLLAAYRIRFPFIYAATVALIAVAIAAFIPMNDSARAVRTAIWGCAMGVLILGISITMLGGRSLPDRHTIAVTAPVRGRWLALNSPASAVPSHGVRAYGQTYAIDLVAEPLDRDRPEFASGPMMRPAPEYPAFGEPVRAMIDGTVVRASDWRRDHRARSHWPGLLYLTAEGAIRELGGPGFVVGNHVVIRGHGESRQVFAVVAHLQRGSVTVRVGDTVRAGDEIGRCGNSGNSTEPHVHAQLMDRASAWTGQGIPLEFSDITVGESEERITGMPQNEQHMTS</sequence>
<dbReference type="GO" id="GO:0004222">
    <property type="term" value="F:metalloendopeptidase activity"/>
    <property type="evidence" value="ECO:0007669"/>
    <property type="project" value="TreeGrafter"/>
</dbReference>
<feature type="transmembrane region" description="Helical" evidence="1">
    <location>
        <begin position="44"/>
        <end position="63"/>
    </location>
</feature>
<dbReference type="Proteomes" id="UP000295601">
    <property type="component" value="Unassembled WGS sequence"/>
</dbReference>
<reference evidence="3 4" key="1">
    <citation type="submission" date="2019-03" db="EMBL/GenBank/DDBJ databases">
        <title>Genomic analyses of the natural microbiome of Caenorhabditis elegans.</title>
        <authorList>
            <person name="Samuel B."/>
        </authorList>
    </citation>
    <scope>NUCLEOTIDE SEQUENCE [LARGE SCALE GENOMIC DNA]</scope>
    <source>
        <strain evidence="3 4">JUb18</strain>
    </source>
</reference>
<dbReference type="Pfam" id="PF01551">
    <property type="entry name" value="Peptidase_M23"/>
    <property type="match status" value="1"/>
</dbReference>
<keyword evidence="1" id="KW-0812">Transmembrane</keyword>
<evidence type="ECO:0000313" key="4">
    <source>
        <dbReference type="Proteomes" id="UP000295601"/>
    </source>
</evidence>
<gene>
    <name evidence="3" type="ORF">EDF62_2887</name>
</gene>
<comment type="caution">
    <text evidence="3">The sequence shown here is derived from an EMBL/GenBank/DDBJ whole genome shotgun (WGS) entry which is preliminary data.</text>
</comment>
<keyword evidence="1" id="KW-1133">Transmembrane helix</keyword>
<dbReference type="Gene3D" id="2.70.70.10">
    <property type="entry name" value="Glucose Permease (Domain IIA)"/>
    <property type="match status" value="1"/>
</dbReference>
<keyword evidence="4" id="KW-1185">Reference proteome</keyword>
<accession>A0A4V3CXH7</accession>
<evidence type="ECO:0000313" key="3">
    <source>
        <dbReference type="EMBL" id="TDP90318.1"/>
    </source>
</evidence>
<dbReference type="AlphaFoldDB" id="A0A4V3CXH7"/>
<dbReference type="PANTHER" id="PTHR21666">
    <property type="entry name" value="PEPTIDASE-RELATED"/>
    <property type="match status" value="1"/>
</dbReference>
<dbReference type="InterPro" id="IPR050570">
    <property type="entry name" value="Cell_wall_metabolism_enzyme"/>
</dbReference>
<protein>
    <submittedName>
        <fullName evidence="3">Peptidase M23-like protein</fullName>
    </submittedName>
</protein>
<name>A0A4V3CXH7_9MICO</name>
<dbReference type="CDD" id="cd12797">
    <property type="entry name" value="M23_peptidase"/>
    <property type="match status" value="1"/>
</dbReference>
<dbReference type="RefSeq" id="WP_208107927.1">
    <property type="nucleotide sequence ID" value="NZ_SNYA01000007.1"/>
</dbReference>
<proteinExistence type="predicted"/>
<dbReference type="InterPro" id="IPR016047">
    <property type="entry name" value="M23ase_b-sheet_dom"/>
</dbReference>
<dbReference type="InterPro" id="IPR011055">
    <property type="entry name" value="Dup_hybrid_motif"/>
</dbReference>
<dbReference type="PANTHER" id="PTHR21666:SF270">
    <property type="entry name" value="MUREIN HYDROLASE ACTIVATOR ENVC"/>
    <property type="match status" value="1"/>
</dbReference>
<feature type="transmembrane region" description="Helical" evidence="1">
    <location>
        <begin position="12"/>
        <end position="32"/>
    </location>
</feature>